<dbReference type="RefSeq" id="XP_002767730.1">
    <property type="nucleotide sequence ID" value="XM_002767684.1"/>
</dbReference>
<dbReference type="EMBL" id="GG685022">
    <property type="protein sequence ID" value="EER00448.1"/>
    <property type="molecule type" value="Genomic_DNA"/>
</dbReference>
<keyword evidence="3" id="KW-0677">Repeat</keyword>
<protein>
    <recommendedName>
        <fullName evidence="5">NLE domain-containing protein</fullName>
    </recommendedName>
</protein>
<keyword evidence="7" id="KW-1185">Reference proteome</keyword>
<proteinExistence type="predicted"/>
<reference evidence="6 7" key="1">
    <citation type="submission" date="2008-07" db="EMBL/GenBank/DDBJ databases">
        <authorList>
            <person name="El-Sayed N."/>
            <person name="Caler E."/>
            <person name="Inman J."/>
            <person name="Amedeo P."/>
            <person name="Hass B."/>
            <person name="Wortman J."/>
        </authorList>
    </citation>
    <scope>NUCLEOTIDE SEQUENCE [LARGE SCALE GENOMIC DNA]</scope>
    <source>
        <strain evidence="7">ATCC 50983 / TXsc</strain>
    </source>
</reference>
<evidence type="ECO:0000256" key="1">
    <source>
        <dbReference type="ARBA" id="ARBA00004123"/>
    </source>
</evidence>
<gene>
    <name evidence="6" type="ORF">Pmar_PMAR009786</name>
</gene>
<evidence type="ECO:0000256" key="3">
    <source>
        <dbReference type="ARBA" id="ARBA00022737"/>
    </source>
</evidence>
<evidence type="ECO:0000313" key="7">
    <source>
        <dbReference type="Proteomes" id="UP000007800"/>
    </source>
</evidence>
<evidence type="ECO:0000259" key="5">
    <source>
        <dbReference type="Pfam" id="PF08154"/>
    </source>
</evidence>
<evidence type="ECO:0000256" key="2">
    <source>
        <dbReference type="ARBA" id="ARBA00022574"/>
    </source>
</evidence>
<dbReference type="InterPro" id="IPR012972">
    <property type="entry name" value="NLE"/>
</dbReference>
<feature type="non-terminal residue" evidence="6">
    <location>
        <position position="128"/>
    </location>
</feature>
<dbReference type="OrthoDB" id="10267436at2759"/>
<keyword evidence="2" id="KW-0853">WD repeat</keyword>
<sequence length="128" mass="13875">MATTQPSPQKRAAPKGRVLAPKKKKEAPAISPEETVIIQFVSADGVGTGSELSLALNTDRSELQSLLKELLLSDVGQGAKDEDLRDEIQDTDYSFVLNDSTQEVSSTLYAAWTALESQPSAEQTLRVR</sequence>
<evidence type="ECO:0000256" key="4">
    <source>
        <dbReference type="SAM" id="MobiDB-lite"/>
    </source>
</evidence>
<comment type="subcellular location">
    <subcellularLocation>
        <location evidence="1">Nucleus</location>
    </subcellularLocation>
</comment>
<dbReference type="AlphaFoldDB" id="C5LS45"/>
<dbReference type="Pfam" id="PF08154">
    <property type="entry name" value="NLE"/>
    <property type="match status" value="1"/>
</dbReference>
<feature type="domain" description="NLE" evidence="5">
    <location>
        <begin position="36"/>
        <end position="109"/>
    </location>
</feature>
<dbReference type="GO" id="GO:0005634">
    <property type="term" value="C:nucleus"/>
    <property type="evidence" value="ECO:0007669"/>
    <property type="project" value="UniProtKB-SubCell"/>
</dbReference>
<name>C5LS45_PERM5</name>
<dbReference type="GeneID" id="9043514"/>
<dbReference type="InParanoid" id="C5LS45"/>
<accession>C5LS45</accession>
<dbReference type="Proteomes" id="UP000007800">
    <property type="component" value="Unassembled WGS sequence"/>
</dbReference>
<organism evidence="7">
    <name type="scientific">Perkinsus marinus (strain ATCC 50983 / TXsc)</name>
    <dbReference type="NCBI Taxonomy" id="423536"/>
    <lineage>
        <taxon>Eukaryota</taxon>
        <taxon>Sar</taxon>
        <taxon>Alveolata</taxon>
        <taxon>Perkinsozoa</taxon>
        <taxon>Perkinsea</taxon>
        <taxon>Perkinsida</taxon>
        <taxon>Perkinsidae</taxon>
        <taxon>Perkinsus</taxon>
    </lineage>
</organism>
<evidence type="ECO:0000313" key="6">
    <source>
        <dbReference type="EMBL" id="EER00448.1"/>
    </source>
</evidence>
<feature type="region of interest" description="Disordered" evidence="4">
    <location>
        <begin position="1"/>
        <end position="30"/>
    </location>
</feature>